<organism evidence="1">
    <name type="scientific">marine sediment metagenome</name>
    <dbReference type="NCBI Taxonomy" id="412755"/>
    <lineage>
        <taxon>unclassified sequences</taxon>
        <taxon>metagenomes</taxon>
        <taxon>ecological metagenomes</taxon>
    </lineage>
</organism>
<gene>
    <name evidence="1" type="ORF">LCGC14_0390120</name>
</gene>
<sequence length="171" mass="18971">MDRKSELLTILASTEESVDTYSSTMRELNKNDPKKIQLFMKKFKDAFDNVLDQGLEDNHQDIALEEARASYHSRFVKLAQAAVGTSNNPNEVGKTVAEIVRVILARVPQEKDITYDTMRKKILSMNVAEISGTTLPDTAAYGQALTLIKTLLSGYAAEFVQQVLVSASNNL</sequence>
<comment type="caution">
    <text evidence="1">The sequence shown here is derived from an EMBL/GenBank/DDBJ whole genome shotgun (WGS) entry which is preliminary data.</text>
</comment>
<protein>
    <submittedName>
        <fullName evidence="1">Uncharacterized protein</fullName>
    </submittedName>
</protein>
<accession>A0A0F9SZY2</accession>
<evidence type="ECO:0000313" key="1">
    <source>
        <dbReference type="EMBL" id="KKN74495.1"/>
    </source>
</evidence>
<dbReference type="EMBL" id="LAZR01000325">
    <property type="protein sequence ID" value="KKN74495.1"/>
    <property type="molecule type" value="Genomic_DNA"/>
</dbReference>
<dbReference type="AlphaFoldDB" id="A0A0F9SZY2"/>
<proteinExistence type="predicted"/>
<reference evidence="1" key="1">
    <citation type="journal article" date="2015" name="Nature">
        <title>Complex archaea that bridge the gap between prokaryotes and eukaryotes.</title>
        <authorList>
            <person name="Spang A."/>
            <person name="Saw J.H."/>
            <person name="Jorgensen S.L."/>
            <person name="Zaremba-Niedzwiedzka K."/>
            <person name="Martijn J."/>
            <person name="Lind A.E."/>
            <person name="van Eijk R."/>
            <person name="Schleper C."/>
            <person name="Guy L."/>
            <person name="Ettema T.J."/>
        </authorList>
    </citation>
    <scope>NUCLEOTIDE SEQUENCE</scope>
</reference>
<name>A0A0F9SZY2_9ZZZZ</name>